<name>A0A8J4E1R7_9ACTN</name>
<protein>
    <recommendedName>
        <fullName evidence="3">Pentapeptide repeat-containing protein</fullName>
    </recommendedName>
</protein>
<dbReference type="RefSeq" id="WP_203998777.1">
    <property type="nucleotide sequence ID" value="NZ_BOPG01000034.1"/>
</dbReference>
<dbReference type="InterPro" id="IPR001646">
    <property type="entry name" value="5peptide_repeat"/>
</dbReference>
<sequence length="376" mass="42140">MAEFYQGFAFEHDAQNRLTVEGNPVEAESARAYIDSSQELRARERERAEHLRILRDGKAAWNQWRREHPEVHPMLAAHDFTERDADIVLDGYDFSYTNFTQANLRGMRLRDANFHQAILARADLAGAHLEGSNFCRTDFYETNFEGARLTGANLQGVQLARTNLTRAHLRGCTVYGLSAWDVKLDDADQSGLRIHYDELVGGQRIERQATVDGIDVASFMYLTLNNANIARIIDATTSKWVLLLGRFQVHKDVLDELATALEERDFIPVVFDFERARERDLVESIILLAGLSRLVVVDITDPKSTPMELLAIVPNLSVPVVPIMRAGTSPFGVFSGILKFPWVHRPPIEYENPQQLIGELEPLLAATSPDVAGGGA</sequence>
<keyword evidence="2" id="KW-1185">Reference proteome</keyword>
<gene>
    <name evidence="1" type="ORF">Vau01_058000</name>
</gene>
<evidence type="ECO:0000313" key="2">
    <source>
        <dbReference type="Proteomes" id="UP000612585"/>
    </source>
</evidence>
<dbReference type="SUPFAM" id="SSF141571">
    <property type="entry name" value="Pentapeptide repeat-like"/>
    <property type="match status" value="1"/>
</dbReference>
<dbReference type="PANTHER" id="PTHR14136:SF17">
    <property type="entry name" value="BTB_POZ DOMAIN-CONTAINING PROTEIN KCTD9"/>
    <property type="match status" value="1"/>
</dbReference>
<evidence type="ECO:0008006" key="3">
    <source>
        <dbReference type="Google" id="ProtNLM"/>
    </source>
</evidence>
<dbReference type="PANTHER" id="PTHR14136">
    <property type="entry name" value="BTB_POZ DOMAIN-CONTAINING PROTEIN KCTD9"/>
    <property type="match status" value="1"/>
</dbReference>
<dbReference type="Gene3D" id="2.160.20.80">
    <property type="entry name" value="E3 ubiquitin-protein ligase SopA"/>
    <property type="match status" value="1"/>
</dbReference>
<dbReference type="Proteomes" id="UP000612585">
    <property type="component" value="Unassembled WGS sequence"/>
</dbReference>
<evidence type="ECO:0000313" key="1">
    <source>
        <dbReference type="EMBL" id="GIJ58284.1"/>
    </source>
</evidence>
<organism evidence="1 2">
    <name type="scientific">Virgisporangium aurantiacum</name>
    <dbReference type="NCBI Taxonomy" id="175570"/>
    <lineage>
        <taxon>Bacteria</taxon>
        <taxon>Bacillati</taxon>
        <taxon>Actinomycetota</taxon>
        <taxon>Actinomycetes</taxon>
        <taxon>Micromonosporales</taxon>
        <taxon>Micromonosporaceae</taxon>
        <taxon>Virgisporangium</taxon>
    </lineage>
</organism>
<dbReference type="InterPro" id="IPR051082">
    <property type="entry name" value="Pentapeptide-BTB/POZ_domain"/>
</dbReference>
<dbReference type="AlphaFoldDB" id="A0A8J4E1R7"/>
<proteinExistence type="predicted"/>
<accession>A0A8J4E1R7</accession>
<dbReference type="EMBL" id="BOPG01000034">
    <property type="protein sequence ID" value="GIJ58284.1"/>
    <property type="molecule type" value="Genomic_DNA"/>
</dbReference>
<dbReference type="Pfam" id="PF00805">
    <property type="entry name" value="Pentapeptide"/>
    <property type="match status" value="1"/>
</dbReference>
<comment type="caution">
    <text evidence="1">The sequence shown here is derived from an EMBL/GenBank/DDBJ whole genome shotgun (WGS) entry which is preliminary data.</text>
</comment>
<reference evidence="1" key="1">
    <citation type="submission" date="2021-01" db="EMBL/GenBank/DDBJ databases">
        <title>Whole genome shotgun sequence of Virgisporangium aurantiacum NBRC 16421.</title>
        <authorList>
            <person name="Komaki H."/>
            <person name="Tamura T."/>
        </authorList>
    </citation>
    <scope>NUCLEOTIDE SEQUENCE</scope>
    <source>
        <strain evidence="1">NBRC 16421</strain>
    </source>
</reference>